<dbReference type="SUPFAM" id="SSF47413">
    <property type="entry name" value="lambda repressor-like DNA-binding domains"/>
    <property type="match status" value="1"/>
</dbReference>
<protein>
    <recommendedName>
        <fullName evidence="1">HTH-type transcriptional regulator Rgg C-terminal domain-containing protein</fullName>
    </recommendedName>
</protein>
<proteinExistence type="predicted"/>
<keyword evidence="3" id="KW-1185">Reference proteome</keyword>
<dbReference type="InterPro" id="IPR053163">
    <property type="entry name" value="HTH-type_regulator_Rgg"/>
</dbReference>
<dbReference type="Pfam" id="PF21259">
    <property type="entry name" value="Rgg_C"/>
    <property type="match status" value="1"/>
</dbReference>
<dbReference type="RefSeq" id="WP_317637391.1">
    <property type="nucleotide sequence ID" value="NZ_AP026803.1"/>
</dbReference>
<gene>
    <name evidence="2" type="ORF">KIM322_14280</name>
</gene>
<sequence length="240" mass="28050">MTIGELLKDYRIQQRKTQKQWVGDVISASFYTKVERNLSRISAENLIDLLHSNQISVIDFFGKLNQKDKSIHQQKLEIRRMANEAYYRNSKKELQQIRDILVKSDLPNKNDELLIIDAYVAVIDKDITHLDRNVINKMKEKVFNISNFDEDSLIVYCNFMSFYDLNSNLLLSKKAVKQFIGSSSVKTQKVVLGIIINMLVFCIQNKKFEETGTFIDYADQIKAQPDIFFYKDIIPIFLIM</sequence>
<reference evidence="2 3" key="1">
    <citation type="journal article" date="2023" name="Microbiol. Spectr.">
        <title>Symbiosis of Carpenter Bees with Uncharacterized Lactic Acid Bacteria Showing NAD Auxotrophy.</title>
        <authorList>
            <person name="Kawasaki S."/>
            <person name="Ozawa K."/>
            <person name="Mori T."/>
            <person name="Yamamoto A."/>
            <person name="Ito M."/>
            <person name="Ohkuma M."/>
            <person name="Sakamoto M."/>
            <person name="Matsutani M."/>
        </authorList>
    </citation>
    <scope>NUCLEOTIDE SEQUENCE [LARGE SCALE GENOMIC DNA]</scope>
    <source>
        <strain evidence="2 3">Kim32-2</strain>
    </source>
</reference>
<name>A0ABM8BIP2_9LACO</name>
<dbReference type="Proteomes" id="UP001321741">
    <property type="component" value="Chromosome"/>
</dbReference>
<accession>A0ABM8BIP2</accession>
<evidence type="ECO:0000313" key="2">
    <source>
        <dbReference type="EMBL" id="BDR61167.1"/>
    </source>
</evidence>
<evidence type="ECO:0000259" key="1">
    <source>
        <dbReference type="Pfam" id="PF21259"/>
    </source>
</evidence>
<dbReference type="EMBL" id="AP026803">
    <property type="protein sequence ID" value="BDR61167.1"/>
    <property type="molecule type" value="Genomic_DNA"/>
</dbReference>
<feature type="domain" description="HTH-type transcriptional regulator Rgg C-terminal" evidence="1">
    <location>
        <begin position="95"/>
        <end position="231"/>
    </location>
</feature>
<dbReference type="InterPro" id="IPR010982">
    <property type="entry name" value="Lambda_DNA-bd_dom_sf"/>
</dbReference>
<dbReference type="InterPro" id="IPR010057">
    <property type="entry name" value="Transcription_activator_Rgg_C"/>
</dbReference>
<dbReference type="PANTHER" id="PTHR37038">
    <property type="entry name" value="TRANSCRIPTIONAL REGULATOR-RELATED"/>
    <property type="match status" value="1"/>
</dbReference>
<evidence type="ECO:0000313" key="3">
    <source>
        <dbReference type="Proteomes" id="UP001321741"/>
    </source>
</evidence>
<dbReference type="Gene3D" id="1.10.260.40">
    <property type="entry name" value="lambda repressor-like DNA-binding domains"/>
    <property type="match status" value="1"/>
</dbReference>
<organism evidence="2 3">
    <name type="scientific">Lactobacillus xylocopicola</name>
    <dbReference type="NCBI Taxonomy" id="2976676"/>
    <lineage>
        <taxon>Bacteria</taxon>
        <taxon>Bacillati</taxon>
        <taxon>Bacillota</taxon>
        <taxon>Bacilli</taxon>
        <taxon>Lactobacillales</taxon>
        <taxon>Lactobacillaceae</taxon>
        <taxon>Lactobacillus</taxon>
    </lineage>
</organism>